<organism evidence="1 2">
    <name type="scientific">Ascosphaera apis ARSEF 7405</name>
    <dbReference type="NCBI Taxonomy" id="392613"/>
    <lineage>
        <taxon>Eukaryota</taxon>
        <taxon>Fungi</taxon>
        <taxon>Dikarya</taxon>
        <taxon>Ascomycota</taxon>
        <taxon>Pezizomycotina</taxon>
        <taxon>Eurotiomycetes</taxon>
        <taxon>Eurotiomycetidae</taxon>
        <taxon>Onygenales</taxon>
        <taxon>Ascosphaeraceae</taxon>
        <taxon>Ascosphaera</taxon>
    </lineage>
</organism>
<dbReference type="Proteomes" id="UP000242877">
    <property type="component" value="Unassembled WGS sequence"/>
</dbReference>
<proteinExistence type="predicted"/>
<sequence length="120" mass="12986">MYREHRIGRSGSHDAHQRSFDCGLNCIFAYLADLMEFTLGTTGAILAAAVTITSSSARPVQGTSLDILFTTAPLNGSHGPYTRANTVFPVYNPCLSASTNGPRDLRLAHQHQFVPVSYDA</sequence>
<accession>A0A167XIA4</accession>
<evidence type="ECO:0000313" key="2">
    <source>
        <dbReference type="Proteomes" id="UP000242877"/>
    </source>
</evidence>
<dbReference type="AlphaFoldDB" id="A0A167XIA4"/>
<protein>
    <submittedName>
        <fullName evidence="1">Uncharacterized protein</fullName>
    </submittedName>
</protein>
<comment type="caution">
    <text evidence="1">The sequence shown here is derived from an EMBL/GenBank/DDBJ whole genome shotgun (WGS) entry which is preliminary data.</text>
</comment>
<evidence type="ECO:0000313" key="1">
    <source>
        <dbReference type="EMBL" id="KZZ90117.1"/>
    </source>
</evidence>
<keyword evidence="2" id="KW-1185">Reference proteome</keyword>
<gene>
    <name evidence="1" type="ORF">AAP_04067</name>
</gene>
<dbReference type="EMBL" id="AZGZ01000018">
    <property type="protein sequence ID" value="KZZ90117.1"/>
    <property type="molecule type" value="Genomic_DNA"/>
</dbReference>
<dbReference type="VEuPathDB" id="FungiDB:AAP_04067"/>
<reference evidence="1 2" key="1">
    <citation type="journal article" date="2016" name="Genome Biol. Evol.">
        <title>Divergent and convergent evolution of fungal pathogenicity.</title>
        <authorList>
            <person name="Shang Y."/>
            <person name="Xiao G."/>
            <person name="Zheng P."/>
            <person name="Cen K."/>
            <person name="Zhan S."/>
            <person name="Wang C."/>
        </authorList>
    </citation>
    <scope>NUCLEOTIDE SEQUENCE [LARGE SCALE GENOMIC DNA]</scope>
    <source>
        <strain evidence="1 2">ARSEF 7405</strain>
    </source>
</reference>
<name>A0A167XIA4_9EURO</name>